<protein>
    <submittedName>
        <fullName evidence="6">Uncharacterized protein</fullName>
    </submittedName>
</protein>
<dbReference type="GO" id="GO:0005886">
    <property type="term" value="C:plasma membrane"/>
    <property type="evidence" value="ECO:0007669"/>
    <property type="project" value="InterPro"/>
</dbReference>
<keyword evidence="3 5" id="KW-1133">Transmembrane helix</keyword>
<name>A0A1I0RXH4_9RHOB</name>
<feature type="transmembrane region" description="Helical" evidence="5">
    <location>
        <begin position="119"/>
        <end position="138"/>
    </location>
</feature>
<keyword evidence="2 5" id="KW-0812">Transmembrane</keyword>
<evidence type="ECO:0000313" key="6">
    <source>
        <dbReference type="EMBL" id="SEW46209.1"/>
    </source>
</evidence>
<feature type="transmembrane region" description="Helical" evidence="5">
    <location>
        <begin position="81"/>
        <end position="99"/>
    </location>
</feature>
<keyword evidence="7" id="KW-1185">Reference proteome</keyword>
<dbReference type="RefSeq" id="WP_089997088.1">
    <property type="nucleotide sequence ID" value="NZ_FOIZ01000002.1"/>
</dbReference>
<dbReference type="Proteomes" id="UP000199167">
    <property type="component" value="Unassembled WGS sequence"/>
</dbReference>
<evidence type="ECO:0000256" key="1">
    <source>
        <dbReference type="ARBA" id="ARBA00022475"/>
    </source>
</evidence>
<dbReference type="AlphaFoldDB" id="A0A1I0RXH4"/>
<proteinExistence type="predicted"/>
<gene>
    <name evidence="6" type="ORF">SAMN04488515_3463</name>
</gene>
<dbReference type="Pfam" id="PF10755">
    <property type="entry name" value="DUF2585"/>
    <property type="match status" value="1"/>
</dbReference>
<dbReference type="OrthoDB" id="9811954at2"/>
<evidence type="ECO:0000313" key="7">
    <source>
        <dbReference type="Proteomes" id="UP000199167"/>
    </source>
</evidence>
<keyword evidence="1" id="KW-1003">Cell membrane</keyword>
<sequence length="192" mass="21295">MAHRLTIAFAIFGAFLIAGTLSLWGQPWICTCGEIKIWIGSIFDGGNSQHIADWYTLSHILHGVLVALVGRWLFPRLKFPALFFIACLTGIAWEIVEHTEWVLSAFRSTTVNQGYTGDSVLNAVADYIWMIGGFLAAYSMRTVNVIGLVAALELSAAFVARDSLVLTTLMLIYPVESVDTWQQELNPNRIQS</sequence>
<organism evidence="6 7">
    <name type="scientific">Cognatiyoonia koreensis</name>
    <dbReference type="NCBI Taxonomy" id="364200"/>
    <lineage>
        <taxon>Bacteria</taxon>
        <taxon>Pseudomonadati</taxon>
        <taxon>Pseudomonadota</taxon>
        <taxon>Alphaproteobacteria</taxon>
        <taxon>Rhodobacterales</taxon>
        <taxon>Paracoccaceae</taxon>
        <taxon>Cognatiyoonia</taxon>
    </lineage>
</organism>
<evidence type="ECO:0000256" key="3">
    <source>
        <dbReference type="ARBA" id="ARBA00022989"/>
    </source>
</evidence>
<reference evidence="6 7" key="1">
    <citation type="submission" date="2016-10" db="EMBL/GenBank/DDBJ databases">
        <authorList>
            <person name="de Groot N.N."/>
        </authorList>
    </citation>
    <scope>NUCLEOTIDE SEQUENCE [LARGE SCALE GENOMIC DNA]</scope>
    <source>
        <strain evidence="6 7">DSM 17925</strain>
    </source>
</reference>
<dbReference type="InterPro" id="IPR019691">
    <property type="entry name" value="DUF2585"/>
</dbReference>
<dbReference type="EMBL" id="FOIZ01000002">
    <property type="protein sequence ID" value="SEW46209.1"/>
    <property type="molecule type" value="Genomic_DNA"/>
</dbReference>
<evidence type="ECO:0000256" key="4">
    <source>
        <dbReference type="ARBA" id="ARBA00023136"/>
    </source>
</evidence>
<evidence type="ECO:0000256" key="2">
    <source>
        <dbReference type="ARBA" id="ARBA00022692"/>
    </source>
</evidence>
<evidence type="ECO:0000256" key="5">
    <source>
        <dbReference type="SAM" id="Phobius"/>
    </source>
</evidence>
<accession>A0A1I0RXH4</accession>
<feature type="transmembrane region" description="Helical" evidence="5">
    <location>
        <begin position="56"/>
        <end position="74"/>
    </location>
</feature>
<keyword evidence="4 5" id="KW-0472">Membrane</keyword>